<name>A0A0G4EBN1_VITBC</name>
<comment type="similarity">
    <text evidence="2 6">Belongs to the TVP23 family.</text>
</comment>
<protein>
    <recommendedName>
        <fullName evidence="6">Golgi apparatus membrane protein TVP23 homolog</fullName>
    </recommendedName>
</protein>
<dbReference type="PANTHER" id="PTHR13019:SF7">
    <property type="entry name" value="GOLGI APPARATUS MEMBRANE PROTEIN TVP23"/>
    <property type="match status" value="1"/>
</dbReference>
<evidence type="ECO:0000256" key="5">
    <source>
        <dbReference type="ARBA" id="ARBA00023136"/>
    </source>
</evidence>
<dbReference type="InParanoid" id="A0A0G4EBN1"/>
<dbReference type="Proteomes" id="UP000041254">
    <property type="component" value="Unassembled WGS sequence"/>
</dbReference>
<feature type="transmembrane region" description="Helical" evidence="6">
    <location>
        <begin position="141"/>
        <end position="162"/>
    </location>
</feature>
<feature type="transmembrane region" description="Helical" evidence="6">
    <location>
        <begin position="168"/>
        <end position="187"/>
    </location>
</feature>
<keyword evidence="5 6" id="KW-0472">Membrane</keyword>
<dbReference type="PhylomeDB" id="A0A0G4EBN1"/>
<sequence>MGDDLKFVDSEMGGVPSTAPSSVAPTGRGPVGQADMAESTSSSMGFLKTAKHPVVCCFHLGFKLAALITFIFSGIIFSNFIVNFVVTTVFLAFDFWTVKNVTGRLLVGMRWWNDIKEDGTSEWIFESLTDERQINSTDKNVFWAGLWLWPVAWVVFLFVEIFRLQFTYLPIPIMGLILAGSNTIGYWKCSKDAKDKVRQWAQHNAVRAVVGSVI</sequence>
<keyword evidence="4 6" id="KW-1133">Transmembrane helix</keyword>
<accession>A0A0G4EBN1</accession>
<gene>
    <name evidence="8" type="ORF">Vbra_3623</name>
</gene>
<reference evidence="8 9" key="1">
    <citation type="submission" date="2014-11" db="EMBL/GenBank/DDBJ databases">
        <authorList>
            <person name="Zhu J."/>
            <person name="Qi W."/>
            <person name="Song R."/>
        </authorList>
    </citation>
    <scope>NUCLEOTIDE SEQUENCE [LARGE SCALE GENOMIC DNA]</scope>
</reference>
<dbReference type="VEuPathDB" id="CryptoDB:Vbra_3623"/>
<evidence type="ECO:0000256" key="1">
    <source>
        <dbReference type="ARBA" id="ARBA00004141"/>
    </source>
</evidence>
<dbReference type="InterPro" id="IPR008564">
    <property type="entry name" value="TVP23-like"/>
</dbReference>
<keyword evidence="3 6" id="KW-0812">Transmembrane</keyword>
<dbReference type="FunCoup" id="A0A0G4EBN1">
    <property type="interactions" value="87"/>
</dbReference>
<organism evidence="8 9">
    <name type="scientific">Vitrella brassicaformis (strain CCMP3155)</name>
    <dbReference type="NCBI Taxonomy" id="1169540"/>
    <lineage>
        <taxon>Eukaryota</taxon>
        <taxon>Sar</taxon>
        <taxon>Alveolata</taxon>
        <taxon>Colpodellida</taxon>
        <taxon>Vitrellaceae</taxon>
        <taxon>Vitrella</taxon>
    </lineage>
</organism>
<evidence type="ECO:0000256" key="6">
    <source>
        <dbReference type="RuleBase" id="RU361206"/>
    </source>
</evidence>
<dbReference type="Pfam" id="PF05832">
    <property type="entry name" value="DUF846"/>
    <property type="match status" value="1"/>
</dbReference>
<evidence type="ECO:0000313" key="8">
    <source>
        <dbReference type="EMBL" id="CEL93044.1"/>
    </source>
</evidence>
<evidence type="ECO:0000256" key="2">
    <source>
        <dbReference type="ARBA" id="ARBA00005467"/>
    </source>
</evidence>
<feature type="region of interest" description="Disordered" evidence="7">
    <location>
        <begin position="12"/>
        <end position="37"/>
    </location>
</feature>
<dbReference type="AlphaFoldDB" id="A0A0G4EBN1"/>
<dbReference type="STRING" id="1169540.A0A0G4EBN1"/>
<dbReference type="GO" id="GO:0016192">
    <property type="term" value="P:vesicle-mediated transport"/>
    <property type="evidence" value="ECO:0007669"/>
    <property type="project" value="TreeGrafter"/>
</dbReference>
<proteinExistence type="inferred from homology"/>
<evidence type="ECO:0000256" key="7">
    <source>
        <dbReference type="SAM" id="MobiDB-lite"/>
    </source>
</evidence>
<evidence type="ECO:0000256" key="4">
    <source>
        <dbReference type="ARBA" id="ARBA00022989"/>
    </source>
</evidence>
<feature type="transmembrane region" description="Helical" evidence="6">
    <location>
        <begin position="70"/>
        <end position="96"/>
    </location>
</feature>
<dbReference type="GO" id="GO:0009306">
    <property type="term" value="P:protein secretion"/>
    <property type="evidence" value="ECO:0007669"/>
    <property type="project" value="TreeGrafter"/>
</dbReference>
<dbReference type="EMBL" id="CDMY01000130">
    <property type="protein sequence ID" value="CEL93044.1"/>
    <property type="molecule type" value="Genomic_DNA"/>
</dbReference>
<dbReference type="OrthoDB" id="2151161at2759"/>
<keyword evidence="9" id="KW-1185">Reference proteome</keyword>
<evidence type="ECO:0000256" key="3">
    <source>
        <dbReference type="ARBA" id="ARBA00022692"/>
    </source>
</evidence>
<dbReference type="OMA" id="KMIWWID"/>
<comment type="subcellular location">
    <subcellularLocation>
        <location evidence="1 6">Membrane</location>
        <topology evidence="1 6">Multi-pass membrane protein</topology>
    </subcellularLocation>
</comment>
<dbReference type="GO" id="GO:0000139">
    <property type="term" value="C:Golgi membrane"/>
    <property type="evidence" value="ECO:0007669"/>
    <property type="project" value="TreeGrafter"/>
</dbReference>
<evidence type="ECO:0000313" key="9">
    <source>
        <dbReference type="Proteomes" id="UP000041254"/>
    </source>
</evidence>
<dbReference type="PANTHER" id="PTHR13019">
    <property type="entry name" value="GOLGI APPARATUS MEMBRANE PROTEIN TVP23"/>
    <property type="match status" value="1"/>
</dbReference>